<accession>A0AAJ1X3A0</accession>
<dbReference type="AlphaFoldDB" id="A0AAJ1X3A0"/>
<reference evidence="2" key="1">
    <citation type="submission" date="2023-07" db="EMBL/GenBank/DDBJ databases">
        <title>Functional and genomic diversity of the sorghum phyllosphere microbiome.</title>
        <authorList>
            <person name="Shade A."/>
        </authorList>
    </citation>
    <scope>NUCLEOTIDE SEQUENCE</scope>
    <source>
        <strain evidence="2">SORGH_AS_1067</strain>
    </source>
</reference>
<dbReference type="RefSeq" id="WP_307203016.1">
    <property type="nucleotide sequence ID" value="NZ_JAUTAN010000001.1"/>
</dbReference>
<dbReference type="Proteomes" id="UP001239215">
    <property type="component" value="Unassembled WGS sequence"/>
</dbReference>
<evidence type="ECO:0000256" key="1">
    <source>
        <dbReference type="SAM" id="MobiDB-lite"/>
    </source>
</evidence>
<dbReference type="EMBL" id="JAUTAN010000001">
    <property type="protein sequence ID" value="MDQ1106144.1"/>
    <property type="molecule type" value="Genomic_DNA"/>
</dbReference>
<protein>
    <recommendedName>
        <fullName evidence="4">DUF3375 domain-containing protein</fullName>
    </recommendedName>
</protein>
<dbReference type="InterPro" id="IPR021804">
    <property type="entry name" value="DUF3375"/>
</dbReference>
<evidence type="ECO:0008006" key="4">
    <source>
        <dbReference type="Google" id="ProtNLM"/>
    </source>
</evidence>
<evidence type="ECO:0000313" key="2">
    <source>
        <dbReference type="EMBL" id="MDQ1106144.1"/>
    </source>
</evidence>
<comment type="caution">
    <text evidence="2">The sequence shown here is derived from an EMBL/GenBank/DDBJ whole genome shotgun (WGS) entry which is preliminary data.</text>
</comment>
<proteinExistence type="predicted"/>
<gene>
    <name evidence="2" type="ORF">QE405_003428</name>
</gene>
<dbReference type="Pfam" id="PF11855">
    <property type="entry name" value="DUF3375"/>
    <property type="match status" value="1"/>
</dbReference>
<organism evidence="2 3">
    <name type="scientific">Nocardioides zeae</name>
    <dbReference type="NCBI Taxonomy" id="1457234"/>
    <lineage>
        <taxon>Bacteria</taxon>
        <taxon>Bacillati</taxon>
        <taxon>Actinomycetota</taxon>
        <taxon>Actinomycetes</taxon>
        <taxon>Propionibacteriales</taxon>
        <taxon>Nocardioidaceae</taxon>
        <taxon>Nocardioides</taxon>
    </lineage>
</organism>
<name>A0AAJ1X3A0_9ACTN</name>
<evidence type="ECO:0000313" key="3">
    <source>
        <dbReference type="Proteomes" id="UP001239215"/>
    </source>
</evidence>
<sequence length="503" mass="55928">MSDVADELARMREAFEQPTLRLLHQQHAPLVLTIFRLAFGRDNQPVPTSRLHHQVETYLGELRMAGVEGLPSGTGRELCLTWMRRKWLIRANAADGDGEVYVLTSSAQESLEQARSLARERATLSEHRVATIVSAFRRFNSEANPDRTTRVTLLNDEINRLRIERDRLVDGGEMPPASEDYMAEGFGELRSLVSALPSDFARVEEAFARIRNDIHDAFRADERPAGELVDDYLARIDQLTTATPEGRAFEGAFPLLRDEDLLGQLRADIAALLEHPSTDAILSEADRRELRDTVKLIRAGLDRVLVQRNRATATLRSNIEARDVNRDRELERVLRHLEGRLGTWYAATGPRATAGVPLLAERAGVDHLRERFFDPSEERVPPPLEPVDDSDGGDVSWDELRAAGGPSLTDLGDALDTVLDPMLLPGPATIAELFDSLPVHLRRPVEVIGLLHLAERRGLVDGAGSTDVVTVRPDGSTRTLRLPTVLTRTTPPDDDPDLPEDAR</sequence>
<feature type="region of interest" description="Disordered" evidence="1">
    <location>
        <begin position="373"/>
        <end position="393"/>
    </location>
</feature>